<feature type="compositionally biased region" description="Low complexity" evidence="9">
    <location>
        <begin position="336"/>
        <end position="348"/>
    </location>
</feature>
<dbReference type="Pfam" id="PF00778">
    <property type="entry name" value="DIX"/>
    <property type="match status" value="1"/>
</dbReference>
<proteinExistence type="inferred from homology"/>
<dbReference type="Proteomes" id="UP000015104">
    <property type="component" value="Unassembled WGS sequence"/>
</dbReference>
<reference evidence="13" key="2">
    <citation type="submission" date="2015-06" db="UniProtKB">
        <authorList>
            <consortium name="EnsemblMetazoa"/>
        </authorList>
    </citation>
    <scope>IDENTIFICATION</scope>
</reference>
<reference evidence="14" key="1">
    <citation type="submission" date="2011-08" db="EMBL/GenBank/DDBJ databases">
        <authorList>
            <person name="Rombauts S."/>
        </authorList>
    </citation>
    <scope>NUCLEOTIDE SEQUENCE</scope>
    <source>
        <strain evidence="14">London</strain>
    </source>
</reference>
<dbReference type="GO" id="GO:0048730">
    <property type="term" value="P:epidermis morphogenesis"/>
    <property type="evidence" value="ECO:0007669"/>
    <property type="project" value="UniProtKB-ARBA"/>
</dbReference>
<evidence type="ECO:0000256" key="4">
    <source>
        <dbReference type="ARBA" id="ARBA00022473"/>
    </source>
</evidence>
<evidence type="ECO:0000259" key="10">
    <source>
        <dbReference type="PROSITE" id="PS50106"/>
    </source>
</evidence>
<dbReference type="GO" id="GO:0035556">
    <property type="term" value="P:intracellular signal transduction"/>
    <property type="evidence" value="ECO:0007669"/>
    <property type="project" value="InterPro"/>
</dbReference>
<evidence type="ECO:0000256" key="7">
    <source>
        <dbReference type="ARBA" id="ARBA00023136"/>
    </source>
</evidence>
<feature type="compositionally biased region" description="Basic residues" evidence="9">
    <location>
        <begin position="107"/>
        <end position="140"/>
    </location>
</feature>
<dbReference type="PANTHER" id="PTHR10878">
    <property type="entry name" value="SEGMENT POLARITY PROTEIN DISHEVELLED"/>
    <property type="match status" value="1"/>
</dbReference>
<evidence type="ECO:0000256" key="8">
    <source>
        <dbReference type="PROSITE-ProRule" id="PRU00069"/>
    </source>
</evidence>
<dbReference type="PROSITE" id="PS50841">
    <property type="entry name" value="DIX"/>
    <property type="match status" value="1"/>
</dbReference>
<evidence type="ECO:0000259" key="11">
    <source>
        <dbReference type="PROSITE" id="PS50186"/>
    </source>
</evidence>
<dbReference type="InterPro" id="IPR038207">
    <property type="entry name" value="DIX_dom_sf"/>
</dbReference>
<keyword evidence="5" id="KW-0963">Cytoplasm</keyword>
<evidence type="ECO:0008006" key="15">
    <source>
        <dbReference type="Google" id="ProtNLM"/>
    </source>
</evidence>
<dbReference type="OrthoDB" id="10031689at2759"/>
<evidence type="ECO:0000256" key="2">
    <source>
        <dbReference type="ARBA" id="ARBA00004496"/>
    </source>
</evidence>
<dbReference type="CDD" id="cd04438">
    <property type="entry name" value="DEP_dishevelled"/>
    <property type="match status" value="1"/>
</dbReference>
<dbReference type="GO" id="GO:0060070">
    <property type="term" value="P:canonical Wnt signaling pathway"/>
    <property type="evidence" value="ECO:0007669"/>
    <property type="project" value="TreeGrafter"/>
</dbReference>
<dbReference type="GO" id="GO:0005938">
    <property type="term" value="C:cell cortex"/>
    <property type="evidence" value="ECO:0007669"/>
    <property type="project" value="UniProtKB-ARBA"/>
</dbReference>
<dbReference type="KEGG" id="tut:107364499"/>
<dbReference type="HOGENOM" id="CLU_012601_0_1_1"/>
<dbReference type="Pfam" id="PF00610">
    <property type="entry name" value="DEP"/>
    <property type="match status" value="1"/>
</dbReference>
<dbReference type="InterPro" id="IPR015506">
    <property type="entry name" value="Dsh/Dvl-rel"/>
</dbReference>
<evidence type="ECO:0000256" key="9">
    <source>
        <dbReference type="SAM" id="MobiDB-lite"/>
    </source>
</evidence>
<dbReference type="GO" id="GO:0005829">
    <property type="term" value="C:cytosol"/>
    <property type="evidence" value="ECO:0007669"/>
    <property type="project" value="TreeGrafter"/>
</dbReference>
<dbReference type="GO" id="GO:0005109">
    <property type="term" value="F:frizzled binding"/>
    <property type="evidence" value="ECO:0007669"/>
    <property type="project" value="TreeGrafter"/>
</dbReference>
<dbReference type="InterPro" id="IPR036388">
    <property type="entry name" value="WH-like_DNA-bd_sf"/>
</dbReference>
<dbReference type="InterPro" id="IPR000591">
    <property type="entry name" value="DEP_dom"/>
</dbReference>
<dbReference type="Pfam" id="PF00595">
    <property type="entry name" value="PDZ"/>
    <property type="match status" value="1"/>
</dbReference>
<dbReference type="InterPro" id="IPR036034">
    <property type="entry name" value="PDZ_sf"/>
</dbReference>
<dbReference type="EMBL" id="CAEY01000114">
    <property type="status" value="NOT_ANNOTATED_CDS"/>
    <property type="molecule type" value="Genomic_DNA"/>
</dbReference>
<feature type="domain" description="PDZ" evidence="10">
    <location>
        <begin position="212"/>
        <end position="284"/>
    </location>
</feature>
<dbReference type="Gene3D" id="1.10.10.10">
    <property type="entry name" value="Winged helix-like DNA-binding domain superfamily/Winged helix DNA-binding domain"/>
    <property type="match status" value="1"/>
</dbReference>
<evidence type="ECO:0000256" key="5">
    <source>
        <dbReference type="ARBA" id="ARBA00022490"/>
    </source>
</evidence>
<dbReference type="PROSITE" id="PS50106">
    <property type="entry name" value="PDZ"/>
    <property type="match status" value="1"/>
</dbReference>
<dbReference type="SUPFAM" id="SSF54236">
    <property type="entry name" value="Ubiquitin-like"/>
    <property type="match status" value="1"/>
</dbReference>
<dbReference type="InterPro" id="IPR001158">
    <property type="entry name" value="DIX"/>
</dbReference>
<dbReference type="GO" id="GO:0048699">
    <property type="term" value="P:generation of neurons"/>
    <property type="evidence" value="ECO:0007669"/>
    <property type="project" value="UniProtKB-ARBA"/>
</dbReference>
<dbReference type="GO" id="GO:0000132">
    <property type="term" value="P:establishment of mitotic spindle orientation"/>
    <property type="evidence" value="ECO:0007669"/>
    <property type="project" value="UniProtKB-ARBA"/>
</dbReference>
<dbReference type="InterPro" id="IPR001478">
    <property type="entry name" value="PDZ"/>
</dbReference>
<feature type="region of interest" description="Disordered" evidence="9">
    <location>
        <begin position="107"/>
        <end position="199"/>
    </location>
</feature>
<dbReference type="InterPro" id="IPR036390">
    <property type="entry name" value="WH_DNA-bd_sf"/>
</dbReference>
<dbReference type="Gene3D" id="2.30.42.10">
    <property type="match status" value="1"/>
</dbReference>
<dbReference type="GO" id="GO:0048646">
    <property type="term" value="P:anatomical structure formation involved in morphogenesis"/>
    <property type="evidence" value="ECO:0007669"/>
    <property type="project" value="UniProtKB-ARBA"/>
</dbReference>
<sequence length="472" mass="53027">MSESQPVVKIIYYNGNDDVPTSIRLSVPPDQVTLSDFKSAINIKPSCEHKFFFKTIVEGVGIVKEKIMEDDVKLPFFKGNIICYIESLELDCLCDVGHSRRVFNHHSHPHSLSHSHLQSHSHLHSHSSHSSAHSHSHTHSHPPNYHHQDEYYSEDDDDDETSSRISSSTNGTSVSRPRLRRKKLRKRHMSNASSVSSVTDNSSCYFGAVIKTVILSADDKLHLGMSLAEGLSGAQNGIYVGSLIKDGAIAAEGTIQPFDMLLQVDEHVLSDMTIDEALEIIRESIQKPGPMKLVVAKNYESNQDNYFPNTRDEPIQPINLEAWTATGFDEGVGHQSSGSASTSLSHSSMPISERNHLLPETAELSVTNSTMFTIAKSAARPGSGLTVKNRKWLKMTILRAFVGRDLVDWLYKNVKGFSRRKEAYKYAKQMLENGYIKLTIAKKFSENSYYVFDEKFYCEDDAMYSQFSTHFN</sequence>
<dbReference type="SUPFAM" id="SSF46785">
    <property type="entry name" value="Winged helix' DNA-binding domain"/>
    <property type="match status" value="1"/>
</dbReference>
<accession>T1KIP5</accession>
<keyword evidence="14" id="KW-1185">Reference proteome</keyword>
<dbReference type="SUPFAM" id="SSF50156">
    <property type="entry name" value="PDZ domain-like"/>
    <property type="match status" value="1"/>
</dbReference>
<dbReference type="GO" id="GO:0048598">
    <property type="term" value="P:embryonic morphogenesis"/>
    <property type="evidence" value="ECO:0007669"/>
    <property type="project" value="UniProtKB-ARBA"/>
</dbReference>
<comment type="similarity">
    <text evidence="3">Belongs to the DSH family.</text>
</comment>
<evidence type="ECO:0000313" key="13">
    <source>
        <dbReference type="EnsemblMetazoa" id="tetur12g02100.1"/>
    </source>
</evidence>
<dbReference type="SMART" id="SM00228">
    <property type="entry name" value="PDZ"/>
    <property type="match status" value="1"/>
</dbReference>
<feature type="region of interest" description="Disordered" evidence="9">
    <location>
        <begin position="331"/>
        <end position="351"/>
    </location>
</feature>
<dbReference type="PANTHER" id="PTHR10878:SF25">
    <property type="entry name" value="SEGMENT POLARITY PROTEIN DISHEVELLED"/>
    <property type="match status" value="1"/>
</dbReference>
<keyword evidence="7" id="KW-0472">Membrane</keyword>
<dbReference type="GO" id="GO:0035591">
    <property type="term" value="F:signaling adaptor activity"/>
    <property type="evidence" value="ECO:0007669"/>
    <property type="project" value="UniProtKB-ARBA"/>
</dbReference>
<dbReference type="GO" id="GO:0016477">
    <property type="term" value="P:cell migration"/>
    <property type="evidence" value="ECO:0007669"/>
    <property type="project" value="UniProtKB-ARBA"/>
</dbReference>
<dbReference type="SMART" id="SM00021">
    <property type="entry name" value="DAX"/>
    <property type="match status" value="1"/>
</dbReference>
<dbReference type="EnsemblMetazoa" id="tetur12g02100.1">
    <property type="protein sequence ID" value="tetur12g02100.1"/>
    <property type="gene ID" value="tetur12g02100"/>
</dbReference>
<feature type="compositionally biased region" description="Low complexity" evidence="9">
    <location>
        <begin position="190"/>
        <end position="199"/>
    </location>
</feature>
<dbReference type="eggNOG" id="KOG3571">
    <property type="taxonomic scope" value="Eukaryota"/>
</dbReference>
<dbReference type="Gene3D" id="2.40.240.130">
    <property type="match status" value="1"/>
</dbReference>
<comment type="subcellular location">
    <subcellularLocation>
        <location evidence="2">Cytoplasm</location>
    </subcellularLocation>
    <subcellularLocation>
        <location evidence="1">Membrane</location>
    </subcellularLocation>
</comment>
<feature type="compositionally biased region" description="Basic residues" evidence="9">
    <location>
        <begin position="177"/>
        <end position="189"/>
    </location>
</feature>
<dbReference type="GO" id="GO:0003002">
    <property type="term" value="P:regionalization"/>
    <property type="evidence" value="ECO:0007669"/>
    <property type="project" value="UniProtKB-ARBA"/>
</dbReference>
<dbReference type="PROSITE" id="PS50186">
    <property type="entry name" value="DEP"/>
    <property type="match status" value="1"/>
</dbReference>
<name>T1KIP5_TETUR</name>
<feature type="domain" description="DEP" evidence="11">
    <location>
        <begin position="381"/>
        <end position="454"/>
    </location>
</feature>
<dbReference type="FunFam" id="1.10.10.10:FF:000400">
    <property type="entry name" value="DiSHevelled related"/>
    <property type="match status" value="1"/>
</dbReference>
<dbReference type="GO" id="GO:0048468">
    <property type="term" value="P:cell development"/>
    <property type="evidence" value="ECO:0007669"/>
    <property type="project" value="UniProtKB-ARBA"/>
</dbReference>
<evidence type="ECO:0000256" key="3">
    <source>
        <dbReference type="ARBA" id="ARBA00008735"/>
    </source>
</evidence>
<evidence type="ECO:0000256" key="6">
    <source>
        <dbReference type="ARBA" id="ARBA00022687"/>
    </source>
</evidence>
<dbReference type="SMART" id="SM00049">
    <property type="entry name" value="DEP"/>
    <property type="match status" value="1"/>
</dbReference>
<organism evidence="13 14">
    <name type="scientific">Tetranychus urticae</name>
    <name type="common">Two-spotted spider mite</name>
    <dbReference type="NCBI Taxonomy" id="32264"/>
    <lineage>
        <taxon>Eukaryota</taxon>
        <taxon>Metazoa</taxon>
        <taxon>Ecdysozoa</taxon>
        <taxon>Arthropoda</taxon>
        <taxon>Chelicerata</taxon>
        <taxon>Arachnida</taxon>
        <taxon>Acari</taxon>
        <taxon>Acariformes</taxon>
        <taxon>Trombidiformes</taxon>
        <taxon>Prostigmata</taxon>
        <taxon>Eleutherengona</taxon>
        <taxon>Raphignathae</taxon>
        <taxon>Tetranychoidea</taxon>
        <taxon>Tetranychidae</taxon>
        <taxon>Tetranychus</taxon>
    </lineage>
</organism>
<dbReference type="OMA" id="QQYIPQG"/>
<keyword evidence="6 8" id="KW-0879">Wnt signaling pathway</keyword>
<feature type="domain" description="DIX" evidence="12">
    <location>
        <begin position="5"/>
        <end position="89"/>
    </location>
</feature>
<dbReference type="STRING" id="32264.T1KIP5"/>
<evidence type="ECO:0000313" key="14">
    <source>
        <dbReference type="Proteomes" id="UP000015104"/>
    </source>
</evidence>
<evidence type="ECO:0000259" key="12">
    <source>
        <dbReference type="PROSITE" id="PS50841"/>
    </source>
</evidence>
<keyword evidence="4" id="KW-0217">Developmental protein</keyword>
<dbReference type="GO" id="GO:0016020">
    <property type="term" value="C:membrane"/>
    <property type="evidence" value="ECO:0007669"/>
    <property type="project" value="UniProtKB-SubCell"/>
</dbReference>
<evidence type="ECO:0000256" key="1">
    <source>
        <dbReference type="ARBA" id="ARBA00004370"/>
    </source>
</evidence>
<gene>
    <name evidence="13" type="primary">107364499</name>
</gene>
<protein>
    <recommendedName>
        <fullName evidence="15">DEP domain-containing protein</fullName>
    </recommendedName>
</protein>
<dbReference type="GO" id="GO:0009887">
    <property type="term" value="P:animal organ morphogenesis"/>
    <property type="evidence" value="ECO:0007669"/>
    <property type="project" value="UniProtKB-ARBA"/>
</dbReference>
<dbReference type="AlphaFoldDB" id="T1KIP5"/>
<dbReference type="InterPro" id="IPR029071">
    <property type="entry name" value="Ubiquitin-like_domsf"/>
</dbReference>
<feature type="compositionally biased region" description="Acidic residues" evidence="9">
    <location>
        <begin position="151"/>
        <end position="160"/>
    </location>
</feature>